<name>A0A8A1LG39_AJEC8</name>
<comment type="subcellular location">
    <subcellularLocation>
        <location evidence="1">Membrane</location>
        <topology evidence="1">Multi-pass membrane protein</topology>
    </subcellularLocation>
</comment>
<feature type="domain" description="Rhodopsin" evidence="8">
    <location>
        <begin position="37"/>
        <end position="225"/>
    </location>
</feature>
<evidence type="ECO:0000259" key="8">
    <source>
        <dbReference type="Pfam" id="PF20684"/>
    </source>
</evidence>
<proteinExistence type="inferred from homology"/>
<feature type="compositionally biased region" description="Basic and acidic residues" evidence="6">
    <location>
        <begin position="412"/>
        <end position="423"/>
    </location>
</feature>
<sequence>MSLSDPTFVQHFKTETWTLYGVGIFSIILSGDLDLEAYSLDDYFMLTVIIRFTLLSIAVNQVIAGGGSNLLTDEEILALTPKTKAERISGSKWVYVSEHMMVLTIWTLKCCMLTIHGRITNGLSHQKLVNYCAIYTGMSFVGSELSLFLICRPIMDHWAVPTPNYQCSTYQYYEIITGCLGITGDIFMLLVGIPLLMSVRLPLKQKCILLFIFGLGIFVIVAALLTKIYCLVPSLISYVYLNWYFREATIAVLVTNLSLTWSLLRDTFPSLRNWSSGGSGPANRIGTALSTPRRPSRTGLKSVDYKLQSFTRLGSATNRGKPTLDGKRHNSPTTISSDDGGSVRSLHIRRDVTITVQSEDFQAEEYKEKRERDLPHNDDIPSLQATPPPPRTPAPVSSSFFCDEWDTPHTISADRRVHPDVKN</sequence>
<dbReference type="InterPro" id="IPR052337">
    <property type="entry name" value="SAT4-like"/>
</dbReference>
<dbReference type="Pfam" id="PF20684">
    <property type="entry name" value="Fung_rhodopsin"/>
    <property type="match status" value="1"/>
</dbReference>
<reference evidence="9" key="1">
    <citation type="submission" date="2021-01" db="EMBL/GenBank/DDBJ databases">
        <title>Chromosome-level genome assembly of a human fungal pathogen reveals clustering of transcriptionally co-regulated genes.</title>
        <authorList>
            <person name="Voorhies M."/>
            <person name="Cohen S."/>
            <person name="Shea T.P."/>
            <person name="Petrus S."/>
            <person name="Munoz J.F."/>
            <person name="Poplawski S."/>
            <person name="Goldman W.E."/>
            <person name="Michael T."/>
            <person name="Cuomo C.A."/>
            <person name="Sil A."/>
            <person name="Beyhan S."/>
        </authorList>
    </citation>
    <scope>NUCLEOTIDE SEQUENCE</scope>
    <source>
        <strain evidence="9">H88</strain>
    </source>
</reference>
<dbReference type="VEuPathDB" id="FungiDB:I7I53_07338"/>
<feature type="transmembrane region" description="Helical" evidence="7">
    <location>
        <begin position="128"/>
        <end position="155"/>
    </location>
</feature>
<feature type="compositionally biased region" description="Basic and acidic residues" evidence="6">
    <location>
        <begin position="364"/>
        <end position="379"/>
    </location>
</feature>
<feature type="transmembrane region" description="Helical" evidence="7">
    <location>
        <begin position="175"/>
        <end position="196"/>
    </location>
</feature>
<dbReference type="PANTHER" id="PTHR33048:SF149">
    <property type="entry name" value="UBID FAMILY DECARBOXYLASE"/>
    <property type="match status" value="1"/>
</dbReference>
<dbReference type="AlphaFoldDB" id="A0A8A1LG39"/>
<feature type="region of interest" description="Disordered" evidence="6">
    <location>
        <begin position="315"/>
        <end position="346"/>
    </location>
</feature>
<feature type="transmembrane region" description="Helical" evidence="7">
    <location>
        <begin position="243"/>
        <end position="264"/>
    </location>
</feature>
<keyword evidence="3 7" id="KW-1133">Transmembrane helix</keyword>
<gene>
    <name evidence="9" type="ORF">I7I53_07338</name>
</gene>
<keyword evidence="4 7" id="KW-0472">Membrane</keyword>
<feature type="transmembrane region" description="Helical" evidence="7">
    <location>
        <begin position="208"/>
        <end position="231"/>
    </location>
</feature>
<evidence type="ECO:0000256" key="7">
    <source>
        <dbReference type="SAM" id="Phobius"/>
    </source>
</evidence>
<protein>
    <recommendedName>
        <fullName evidence="8">Rhodopsin domain-containing protein</fullName>
    </recommendedName>
</protein>
<dbReference type="InterPro" id="IPR049326">
    <property type="entry name" value="Rhodopsin_dom_fungi"/>
</dbReference>
<evidence type="ECO:0000256" key="1">
    <source>
        <dbReference type="ARBA" id="ARBA00004141"/>
    </source>
</evidence>
<feature type="region of interest" description="Disordered" evidence="6">
    <location>
        <begin position="359"/>
        <end position="423"/>
    </location>
</feature>
<accession>A0A8A1LG39</accession>
<evidence type="ECO:0000256" key="5">
    <source>
        <dbReference type="ARBA" id="ARBA00038359"/>
    </source>
</evidence>
<evidence type="ECO:0000256" key="3">
    <source>
        <dbReference type="ARBA" id="ARBA00022989"/>
    </source>
</evidence>
<evidence type="ECO:0000256" key="2">
    <source>
        <dbReference type="ARBA" id="ARBA00022692"/>
    </source>
</evidence>
<evidence type="ECO:0000256" key="4">
    <source>
        <dbReference type="ARBA" id="ARBA00023136"/>
    </source>
</evidence>
<dbReference type="EMBL" id="CP069103">
    <property type="protein sequence ID" value="QSS51885.1"/>
    <property type="molecule type" value="Genomic_DNA"/>
</dbReference>
<comment type="similarity">
    <text evidence="5">Belongs to the SAT4 family.</text>
</comment>
<evidence type="ECO:0000256" key="6">
    <source>
        <dbReference type="SAM" id="MobiDB-lite"/>
    </source>
</evidence>
<evidence type="ECO:0000313" key="10">
    <source>
        <dbReference type="Proteomes" id="UP000663419"/>
    </source>
</evidence>
<dbReference type="GO" id="GO:0016020">
    <property type="term" value="C:membrane"/>
    <property type="evidence" value="ECO:0007669"/>
    <property type="project" value="UniProtKB-SubCell"/>
</dbReference>
<feature type="transmembrane region" description="Helical" evidence="7">
    <location>
        <begin position="42"/>
        <end position="63"/>
    </location>
</feature>
<dbReference type="PANTHER" id="PTHR33048">
    <property type="entry name" value="PTH11-LIKE INTEGRAL MEMBRANE PROTEIN (AFU_ORTHOLOGUE AFUA_5G11245)"/>
    <property type="match status" value="1"/>
</dbReference>
<evidence type="ECO:0000313" key="9">
    <source>
        <dbReference type="EMBL" id="QSS51885.1"/>
    </source>
</evidence>
<keyword evidence="2 7" id="KW-0812">Transmembrane</keyword>
<feature type="region of interest" description="Disordered" evidence="6">
    <location>
        <begin position="276"/>
        <end position="299"/>
    </location>
</feature>
<dbReference type="Proteomes" id="UP000663419">
    <property type="component" value="Chromosome 2"/>
</dbReference>
<organism evidence="9 10">
    <name type="scientific">Ajellomyces capsulatus (strain H88)</name>
    <name type="common">Darling's disease fungus</name>
    <name type="synonym">Histoplasma capsulatum</name>
    <dbReference type="NCBI Taxonomy" id="544711"/>
    <lineage>
        <taxon>Eukaryota</taxon>
        <taxon>Fungi</taxon>
        <taxon>Dikarya</taxon>
        <taxon>Ascomycota</taxon>
        <taxon>Pezizomycotina</taxon>
        <taxon>Eurotiomycetes</taxon>
        <taxon>Eurotiomycetidae</taxon>
        <taxon>Onygenales</taxon>
        <taxon>Ajellomycetaceae</taxon>
        <taxon>Histoplasma</taxon>
    </lineage>
</organism>